<evidence type="ECO:0000256" key="2">
    <source>
        <dbReference type="ARBA" id="ARBA00022801"/>
    </source>
</evidence>
<dbReference type="InterPro" id="IPR051299">
    <property type="entry name" value="AB_hydrolase_lip/est"/>
</dbReference>
<dbReference type="HOGENOM" id="CLU_032957_1_1_1"/>
<dbReference type="PANTHER" id="PTHR46640:SF1">
    <property type="entry name" value="FUNGAL LIPASE-LIKE DOMAIN-CONTAINING PROTEIN-RELATED"/>
    <property type="match status" value="1"/>
</dbReference>
<dbReference type="SUPFAM" id="SSF53474">
    <property type="entry name" value="alpha/beta-Hydrolases"/>
    <property type="match status" value="1"/>
</dbReference>
<dbReference type="Pfam" id="PF01764">
    <property type="entry name" value="Lipase_3"/>
    <property type="match status" value="1"/>
</dbReference>
<feature type="chain" id="PRO_5004085163" evidence="3">
    <location>
        <begin position="20"/>
        <end position="289"/>
    </location>
</feature>
<evidence type="ECO:0000256" key="3">
    <source>
        <dbReference type="SAM" id="SignalP"/>
    </source>
</evidence>
<evidence type="ECO:0000259" key="4">
    <source>
        <dbReference type="Pfam" id="PF01764"/>
    </source>
</evidence>
<feature type="domain" description="Fungal lipase-type" evidence="4">
    <location>
        <begin position="84"/>
        <end position="230"/>
    </location>
</feature>
<dbReference type="OrthoDB" id="426718at2759"/>
<reference evidence="6" key="1">
    <citation type="journal article" date="2013" name="Genome Announc.">
        <title>Draft genome sequence of the grapevine dieback fungus Eutypa lata UCR-EL1.</title>
        <authorList>
            <person name="Blanco-Ulate B."/>
            <person name="Rolshausen P.E."/>
            <person name="Cantu D."/>
        </authorList>
    </citation>
    <scope>NUCLEOTIDE SEQUENCE [LARGE SCALE GENOMIC DNA]</scope>
    <source>
        <strain evidence="6">UCR-EL1</strain>
    </source>
</reference>
<dbReference type="eggNOG" id="KOG4569">
    <property type="taxonomic scope" value="Eukaryota"/>
</dbReference>
<keyword evidence="6" id="KW-1185">Reference proteome</keyword>
<proteinExistence type="predicted"/>
<keyword evidence="2" id="KW-0378">Hydrolase</keyword>
<evidence type="ECO:0000313" key="5">
    <source>
        <dbReference type="EMBL" id="EMR69778.1"/>
    </source>
</evidence>
<dbReference type="KEGG" id="ela:UCREL1_3212"/>
<dbReference type="GO" id="GO:0006629">
    <property type="term" value="P:lipid metabolic process"/>
    <property type="evidence" value="ECO:0007669"/>
    <property type="project" value="InterPro"/>
</dbReference>
<dbReference type="AlphaFoldDB" id="M7SZ08"/>
<name>M7SZ08_EUTLA</name>
<dbReference type="EMBL" id="KB706016">
    <property type="protein sequence ID" value="EMR69778.1"/>
    <property type="molecule type" value="Genomic_DNA"/>
</dbReference>
<dbReference type="GO" id="GO:0016787">
    <property type="term" value="F:hydrolase activity"/>
    <property type="evidence" value="ECO:0007669"/>
    <property type="project" value="UniProtKB-KW"/>
</dbReference>
<sequence length="289" mass="31021">MRFTNVAGAFAALVVGASAQTSTKVPVDRSLYDEFVHYARYVTGSRSQPCPKPPNGNTVQAYINIESTDTQATLFRDDTRAEFVLAFPGTNGTRDSLTDYTFLPVPYMPLSPKRCPGCTVHLGFYTAWASAADTVKAELDAAFATADYANYTLVIGGGSLGAALSNLAFASLKTQPQYAVRAVYNSGQPRVGNQAYADHVDELAGASATEAGIFYRVTHANDGVPQVPPPSLGFRHSRTEYWESEMNTTAATTYRCFGQEPADCNDAQGGFGVNDAHTSYAGYQDATCF</sequence>
<evidence type="ECO:0000313" key="6">
    <source>
        <dbReference type="Proteomes" id="UP000012174"/>
    </source>
</evidence>
<organism evidence="5 6">
    <name type="scientific">Eutypa lata (strain UCR-EL1)</name>
    <name type="common">Grapevine dieback disease fungus</name>
    <name type="synonym">Eutypa armeniacae</name>
    <dbReference type="NCBI Taxonomy" id="1287681"/>
    <lineage>
        <taxon>Eukaryota</taxon>
        <taxon>Fungi</taxon>
        <taxon>Dikarya</taxon>
        <taxon>Ascomycota</taxon>
        <taxon>Pezizomycotina</taxon>
        <taxon>Sordariomycetes</taxon>
        <taxon>Xylariomycetidae</taxon>
        <taxon>Xylariales</taxon>
        <taxon>Diatrypaceae</taxon>
        <taxon>Eutypa</taxon>
    </lineage>
</organism>
<protein>
    <submittedName>
        <fullName evidence="5">Putative feruloyl esterase a protein</fullName>
    </submittedName>
</protein>
<feature type="signal peptide" evidence="3">
    <location>
        <begin position="1"/>
        <end position="19"/>
    </location>
</feature>
<dbReference type="CDD" id="cd00519">
    <property type="entry name" value="Lipase_3"/>
    <property type="match status" value="1"/>
</dbReference>
<dbReference type="PANTHER" id="PTHR46640">
    <property type="entry name" value="TRIACYLGLYCEROL LIPASE, PUTATIVE (AFU_ORTHOLOGUE AFUA_6G06510)-RELATED"/>
    <property type="match status" value="1"/>
</dbReference>
<dbReference type="Gene3D" id="3.40.50.1820">
    <property type="entry name" value="alpha/beta hydrolase"/>
    <property type="match status" value="1"/>
</dbReference>
<keyword evidence="1 3" id="KW-0732">Signal</keyword>
<dbReference type="InterPro" id="IPR029058">
    <property type="entry name" value="AB_hydrolase_fold"/>
</dbReference>
<dbReference type="InterPro" id="IPR002921">
    <property type="entry name" value="Fungal_lipase-type"/>
</dbReference>
<dbReference type="Proteomes" id="UP000012174">
    <property type="component" value="Unassembled WGS sequence"/>
</dbReference>
<gene>
    <name evidence="5" type="ORF">UCREL1_3212</name>
</gene>
<dbReference type="OMA" id="MEPRRWL"/>
<evidence type="ECO:0000256" key="1">
    <source>
        <dbReference type="ARBA" id="ARBA00022729"/>
    </source>
</evidence>
<accession>M7SZ08</accession>